<dbReference type="Pfam" id="PF02321">
    <property type="entry name" value="OEP"/>
    <property type="match status" value="2"/>
</dbReference>
<comment type="subcellular location">
    <subcellularLocation>
        <location evidence="1">Cell outer membrane</location>
    </subcellularLocation>
</comment>
<evidence type="ECO:0000256" key="2">
    <source>
        <dbReference type="ARBA" id="ARBA00007613"/>
    </source>
</evidence>
<protein>
    <submittedName>
        <fullName evidence="8">Outer membrane protein TolC</fullName>
    </submittedName>
</protein>
<keyword evidence="4" id="KW-1134">Transmembrane beta strand</keyword>
<dbReference type="RefSeq" id="WP_082783105.1">
    <property type="nucleotide sequence ID" value="NZ_LRRD01000007.1"/>
</dbReference>
<dbReference type="SUPFAM" id="SSF56954">
    <property type="entry name" value="Outer membrane efflux proteins (OEP)"/>
    <property type="match status" value="1"/>
</dbReference>
<dbReference type="PANTHER" id="PTHR30026">
    <property type="entry name" value="OUTER MEMBRANE PROTEIN TOLC"/>
    <property type="match status" value="1"/>
</dbReference>
<evidence type="ECO:0000256" key="6">
    <source>
        <dbReference type="ARBA" id="ARBA00023136"/>
    </source>
</evidence>
<dbReference type="GO" id="GO:1990281">
    <property type="term" value="C:efflux pump complex"/>
    <property type="evidence" value="ECO:0007669"/>
    <property type="project" value="TreeGrafter"/>
</dbReference>
<keyword evidence="6" id="KW-0472">Membrane</keyword>
<evidence type="ECO:0000256" key="1">
    <source>
        <dbReference type="ARBA" id="ARBA00004442"/>
    </source>
</evidence>
<dbReference type="PATRIC" id="fig|1789004.3.peg.513"/>
<evidence type="ECO:0000256" key="3">
    <source>
        <dbReference type="ARBA" id="ARBA00022448"/>
    </source>
</evidence>
<dbReference type="GO" id="GO:0015562">
    <property type="term" value="F:efflux transmembrane transporter activity"/>
    <property type="evidence" value="ECO:0007669"/>
    <property type="project" value="InterPro"/>
</dbReference>
<keyword evidence="7" id="KW-0998">Cell outer membrane</keyword>
<keyword evidence="5" id="KW-0812">Transmembrane</keyword>
<proteinExistence type="inferred from homology"/>
<dbReference type="PANTHER" id="PTHR30026:SF20">
    <property type="entry name" value="OUTER MEMBRANE PROTEIN TOLC"/>
    <property type="match status" value="1"/>
</dbReference>
<dbReference type="Proteomes" id="UP000075653">
    <property type="component" value="Unassembled WGS sequence"/>
</dbReference>
<keyword evidence="9" id="KW-1185">Reference proteome</keyword>
<name>A0A149W0J6_9PROT</name>
<reference evidence="8 9" key="1">
    <citation type="submission" date="2016-01" db="EMBL/GenBank/DDBJ databases">
        <title>Genome sequence of the acidophilic iron oxidising Ferrovum strain Z-31.</title>
        <authorList>
            <person name="Poehlein A."/>
            <person name="Ullrich S.R."/>
            <person name="Schloemann M."/>
            <person name="Muehling M."/>
            <person name="Daniel R."/>
        </authorList>
    </citation>
    <scope>NUCLEOTIDE SEQUENCE [LARGE SCALE GENOMIC DNA]</scope>
    <source>
        <strain evidence="8 9">Z-31</strain>
    </source>
</reference>
<evidence type="ECO:0000256" key="7">
    <source>
        <dbReference type="ARBA" id="ARBA00023237"/>
    </source>
</evidence>
<dbReference type="GO" id="GO:0015288">
    <property type="term" value="F:porin activity"/>
    <property type="evidence" value="ECO:0007669"/>
    <property type="project" value="TreeGrafter"/>
</dbReference>
<sequence>MNPAIRKKFLGRSWLVLWGVMLPTWSEASDLLNVWQAAQQHDLAYQAAAAGHQAGATQKDQASALWRPTLQASGTEGRMSSQSQIQGAQFSAPGFFPATNNANFNTSINGGLLQRWSVQGRQPLISGDRLAQGRELDLKSQVAELEWANARQDLILRTVQRYFEVVLAQEALRVARQQTLAVERALAEVQRKFELGEVPVTDTHEALARREAMKAQVLAAEANLQMKQQALGDMTGINSDELTLAVPYSGALPTAGASLNDWLMDASNHNLQWQEKSLQVEIARQEAKRYGALSSSSVDLVGEVDSDHLTGSGNYGSASNTLRTSLVGVQVTIPLYSGGMRSAHQDEKTYLARQAQAESEQVHQLVLLSTREAWLGVTTGTQRAEALAHAMTASDDRVNSTHLGQQVGDRSTLDLLNAQSEAASTRLAWLQARIDVLINRLRLSALGGHLEDSDLQGVNALLTLLPSDPK</sequence>
<evidence type="ECO:0000256" key="4">
    <source>
        <dbReference type="ARBA" id="ARBA00022452"/>
    </source>
</evidence>
<dbReference type="STRING" id="1789004.FEMY_05140"/>
<evidence type="ECO:0000256" key="5">
    <source>
        <dbReference type="ARBA" id="ARBA00022692"/>
    </source>
</evidence>
<dbReference type="GO" id="GO:0009279">
    <property type="term" value="C:cell outer membrane"/>
    <property type="evidence" value="ECO:0007669"/>
    <property type="project" value="UniProtKB-SubCell"/>
</dbReference>
<organism evidence="8 9">
    <name type="scientific">Ferrovum myxofaciens</name>
    <dbReference type="NCBI Taxonomy" id="416213"/>
    <lineage>
        <taxon>Bacteria</taxon>
        <taxon>Pseudomonadati</taxon>
        <taxon>Pseudomonadota</taxon>
        <taxon>Betaproteobacteria</taxon>
        <taxon>Ferrovales</taxon>
        <taxon>Ferrovaceae</taxon>
        <taxon>Ferrovum</taxon>
    </lineage>
</organism>
<comment type="similarity">
    <text evidence="2">Belongs to the outer membrane factor (OMF) (TC 1.B.17) family.</text>
</comment>
<dbReference type="InterPro" id="IPR003423">
    <property type="entry name" value="OMP_efflux"/>
</dbReference>
<evidence type="ECO:0000313" key="8">
    <source>
        <dbReference type="EMBL" id="KXW58992.1"/>
    </source>
</evidence>
<accession>A0A149W0J6</accession>
<dbReference type="InterPro" id="IPR051906">
    <property type="entry name" value="TolC-like"/>
</dbReference>
<dbReference type="Gene3D" id="1.20.1600.10">
    <property type="entry name" value="Outer membrane efflux proteins (OEP)"/>
    <property type="match status" value="1"/>
</dbReference>
<comment type="caution">
    <text evidence="8">The sequence shown here is derived from an EMBL/GenBank/DDBJ whole genome shotgun (WGS) entry which is preliminary data.</text>
</comment>
<dbReference type="AlphaFoldDB" id="A0A149W0J6"/>
<gene>
    <name evidence="8" type="primary">tolC_2</name>
    <name evidence="8" type="ORF">FEMY_05140</name>
</gene>
<dbReference type="EMBL" id="LRRD01000007">
    <property type="protein sequence ID" value="KXW58992.1"/>
    <property type="molecule type" value="Genomic_DNA"/>
</dbReference>
<keyword evidence="3" id="KW-0813">Transport</keyword>
<evidence type="ECO:0000313" key="9">
    <source>
        <dbReference type="Proteomes" id="UP000075653"/>
    </source>
</evidence>